<evidence type="ECO:0000256" key="10">
    <source>
        <dbReference type="ARBA" id="ARBA00032057"/>
    </source>
</evidence>
<evidence type="ECO:0000256" key="2">
    <source>
        <dbReference type="ARBA" id="ARBA00005199"/>
    </source>
</evidence>
<feature type="active site" description="Nucleophile" evidence="15">
    <location>
        <position position="253"/>
    </location>
</feature>
<dbReference type="UniPathway" id="UPA00299"/>
<dbReference type="EMBL" id="FTOR01000003">
    <property type="protein sequence ID" value="SIT02965.1"/>
    <property type="molecule type" value="Genomic_DNA"/>
</dbReference>
<dbReference type="NCBIfam" id="TIGR02402">
    <property type="entry name" value="trehalose_TreZ"/>
    <property type="match status" value="1"/>
</dbReference>
<dbReference type="GO" id="GO:0005992">
    <property type="term" value="P:trehalose biosynthetic process"/>
    <property type="evidence" value="ECO:0007669"/>
    <property type="project" value="UniProtKB-UniRule"/>
</dbReference>
<dbReference type="PANTHER" id="PTHR43651">
    <property type="entry name" value="1,4-ALPHA-GLUCAN-BRANCHING ENZYME"/>
    <property type="match status" value="1"/>
</dbReference>
<evidence type="ECO:0000256" key="15">
    <source>
        <dbReference type="PIRSR" id="PIRSR006337-1"/>
    </source>
</evidence>
<dbReference type="InterPro" id="IPR012768">
    <property type="entry name" value="Trehalose_TreZ"/>
</dbReference>
<name>A0A1N7NX60_9BACT</name>
<evidence type="ECO:0000256" key="9">
    <source>
        <dbReference type="ARBA" id="ARBA00023295"/>
    </source>
</evidence>
<evidence type="ECO:0000313" key="19">
    <source>
        <dbReference type="EMBL" id="SIT02965.1"/>
    </source>
</evidence>
<keyword evidence="7 14" id="KW-0378">Hydrolase</keyword>
<dbReference type="AlphaFoldDB" id="A0A1N7NX60"/>
<evidence type="ECO:0000256" key="6">
    <source>
        <dbReference type="ARBA" id="ARBA00022490"/>
    </source>
</evidence>
<dbReference type="PANTHER" id="PTHR43651:SF11">
    <property type="entry name" value="MALTO-OLIGOSYLTREHALOSE TREHALOHYDROLASE"/>
    <property type="match status" value="1"/>
</dbReference>
<evidence type="ECO:0000256" key="13">
    <source>
        <dbReference type="NCBIfam" id="TIGR02402"/>
    </source>
</evidence>
<comment type="subcellular location">
    <subcellularLocation>
        <location evidence="1 15">Cytoplasm</location>
    </subcellularLocation>
</comment>
<dbReference type="SMART" id="SM00642">
    <property type="entry name" value="Aamy"/>
    <property type="match status" value="1"/>
</dbReference>
<organism evidence="19 20">
    <name type="scientific">Filimonas lacunae</name>
    <dbReference type="NCBI Taxonomy" id="477680"/>
    <lineage>
        <taxon>Bacteria</taxon>
        <taxon>Pseudomonadati</taxon>
        <taxon>Bacteroidota</taxon>
        <taxon>Chitinophagia</taxon>
        <taxon>Chitinophagales</taxon>
        <taxon>Chitinophagaceae</taxon>
        <taxon>Filimonas</taxon>
    </lineage>
</organism>
<sequence>MKNNQSYTFRVWAPLKQAMILHLIQPEEKKLAMNRESDGYFSLTIENVPVGTRYFYMPDGEKDFPDPMSHYQPEGVHGASQVVFHHEFTWTDADWCGLPFEQLVMYELHPGTFTPEGNLEAIIAYLDDLVTLGVNAIELMPVAQFPGNRNWGYDGVYPYAVHNSYGGPDGLKMLVDACHSKGIAVFLDIIYNHLGPEGNYLAAFGPYFSGKYHTPWGDALNFDDAWCDGVRDYFANNMLHWFTHYHIDGLRADAVHEVYDRGAVPFWEYCYHKVQELQQQAGRPLYLVAESDLNSPHVIKHPEAGGWGFTAQWLDDFHHALYVLVDKKGIEHYGDFGRMQQLVKAFKEGFVHSGEYVQFRKRRHGASSAGIHGNRFVVFSQNHDIVGNRPTGERLSVLTSFAQLKLAAAAVLLSPYVPMLFMGEEYAAETPFCFFADYSEQQLRDSLIEGRKKEFAAFNWEVDPPDALSEQVYHNCKLQWQQRNTGRHQVMLRWYTQLIVLRKKQALLSNLNKNNIYITAIGEDGCVVHRQDDRGTQHLFCGFNFSEKSLSYPLPLAGKTWQKLLDSTEQQWQVEEERAFVQEMPQRPILITDTDEMVLPPYGVVVYLAV</sequence>
<evidence type="ECO:0000256" key="14">
    <source>
        <dbReference type="PIRNR" id="PIRNR006337"/>
    </source>
</evidence>
<dbReference type="Proteomes" id="UP000186917">
    <property type="component" value="Unassembled WGS sequence"/>
</dbReference>
<protein>
    <recommendedName>
        <fullName evidence="5 13">Malto-oligosyltrehalose trehalohydrolase</fullName>
        <shortName evidence="14">MTHase</shortName>
        <ecNumber evidence="4 13">3.2.1.141</ecNumber>
    </recommendedName>
    <alternativeName>
        <fullName evidence="11 14">4-alpha-D-((1-&gt;4)-alpha-D-glucano)trehalose trehalohydrolase</fullName>
    </alternativeName>
    <alternativeName>
        <fullName evidence="10 14">Maltooligosyl trehalose trehalohydrolase</fullName>
    </alternativeName>
</protein>
<feature type="site" description="Transition state stabilizer" evidence="17">
    <location>
        <position position="384"/>
    </location>
</feature>
<evidence type="ECO:0000259" key="18">
    <source>
        <dbReference type="SMART" id="SM00642"/>
    </source>
</evidence>
<proteinExistence type="inferred from homology"/>
<feature type="domain" description="Glycosyl hydrolase family 13 catalytic" evidence="18">
    <location>
        <begin position="82"/>
        <end position="451"/>
    </location>
</feature>
<dbReference type="PIRSF" id="PIRSF006337">
    <property type="entry name" value="Trehalose_TreZ"/>
    <property type="match status" value="1"/>
</dbReference>
<dbReference type="SUPFAM" id="SSF51445">
    <property type="entry name" value="(Trans)glycosidases"/>
    <property type="match status" value="1"/>
</dbReference>
<feature type="active site" description="Proton donor" evidence="15">
    <location>
        <position position="290"/>
    </location>
</feature>
<evidence type="ECO:0000256" key="7">
    <source>
        <dbReference type="ARBA" id="ARBA00022801"/>
    </source>
</evidence>
<dbReference type="CDD" id="cd02853">
    <property type="entry name" value="E_set_MTHase_like_N"/>
    <property type="match status" value="1"/>
</dbReference>
<evidence type="ECO:0000256" key="8">
    <source>
        <dbReference type="ARBA" id="ARBA00023277"/>
    </source>
</evidence>
<dbReference type="GO" id="GO:0005737">
    <property type="term" value="C:cytoplasm"/>
    <property type="evidence" value="ECO:0007669"/>
    <property type="project" value="UniProtKB-SubCell"/>
</dbReference>
<dbReference type="CDD" id="cd11325">
    <property type="entry name" value="AmyAc_GTHase"/>
    <property type="match status" value="1"/>
</dbReference>
<evidence type="ECO:0000256" key="4">
    <source>
        <dbReference type="ARBA" id="ARBA00012268"/>
    </source>
</evidence>
<keyword evidence="9 14" id="KW-0326">Glycosidase</keyword>
<evidence type="ECO:0000313" key="20">
    <source>
        <dbReference type="Proteomes" id="UP000186917"/>
    </source>
</evidence>
<accession>A0A1N7NX60</accession>
<feature type="binding site" evidence="16">
    <location>
        <begin position="383"/>
        <end position="388"/>
    </location>
    <ligand>
        <name>substrate</name>
    </ligand>
</feature>
<dbReference type="OrthoDB" id="9761875at2"/>
<keyword evidence="20" id="KW-1185">Reference proteome</keyword>
<dbReference type="InterPro" id="IPR017853">
    <property type="entry name" value="GH"/>
</dbReference>
<dbReference type="RefSeq" id="WP_076378548.1">
    <property type="nucleotide sequence ID" value="NZ_AP017422.1"/>
</dbReference>
<comment type="similarity">
    <text evidence="3 14">Belongs to the glycosyl hydrolase 13 family.</text>
</comment>
<evidence type="ECO:0000256" key="11">
    <source>
        <dbReference type="ARBA" id="ARBA00033284"/>
    </source>
</evidence>
<keyword evidence="6" id="KW-0963">Cytoplasm</keyword>
<feature type="binding site" evidence="16">
    <location>
        <begin position="251"/>
        <end position="256"/>
    </location>
    <ligand>
        <name>substrate</name>
    </ligand>
</feature>
<feature type="binding site" evidence="16">
    <location>
        <begin position="315"/>
        <end position="319"/>
    </location>
    <ligand>
        <name>substrate</name>
    </ligand>
</feature>
<gene>
    <name evidence="19" type="ORF">SAMN05421788_1031</name>
</gene>
<dbReference type="Pfam" id="PF00128">
    <property type="entry name" value="Alpha-amylase"/>
    <property type="match status" value="1"/>
</dbReference>
<evidence type="ECO:0000256" key="16">
    <source>
        <dbReference type="PIRSR" id="PIRSR006337-2"/>
    </source>
</evidence>
<dbReference type="InterPro" id="IPR044901">
    <property type="entry name" value="Trehalose_TreZ_E-set_sf"/>
</dbReference>
<comment type="catalytic activity">
    <reaction evidence="12 14">
        <text>hydrolysis of (1-&gt;4)-alpha-D-glucosidic linkage in 4-alpha-D-[(1-&gt;4)-alpha-D-glucanosyl]n trehalose to yield trehalose and (1-&gt;4)-alpha-D-glucan.</text>
        <dbReference type="EC" id="3.2.1.141"/>
    </reaction>
</comment>
<dbReference type="InterPro" id="IPR013783">
    <property type="entry name" value="Ig-like_fold"/>
</dbReference>
<dbReference type="EC" id="3.2.1.141" evidence="4 13"/>
<evidence type="ECO:0000256" key="1">
    <source>
        <dbReference type="ARBA" id="ARBA00004496"/>
    </source>
</evidence>
<dbReference type="SUPFAM" id="SSF81296">
    <property type="entry name" value="E set domains"/>
    <property type="match status" value="1"/>
</dbReference>
<dbReference type="Gene3D" id="2.60.40.10">
    <property type="entry name" value="Immunoglobulins"/>
    <property type="match status" value="1"/>
</dbReference>
<dbReference type="Gene3D" id="3.20.20.80">
    <property type="entry name" value="Glycosidases"/>
    <property type="match status" value="1"/>
</dbReference>
<evidence type="ECO:0000256" key="5">
    <source>
        <dbReference type="ARBA" id="ARBA00015938"/>
    </source>
</evidence>
<evidence type="ECO:0000256" key="3">
    <source>
        <dbReference type="ARBA" id="ARBA00008061"/>
    </source>
</evidence>
<comment type="pathway">
    <text evidence="2 14">Glycan biosynthesis; trehalose biosynthesis.</text>
</comment>
<dbReference type="Gene3D" id="1.10.10.760">
    <property type="entry name" value="E-set domains of sugar-utilizing enzymes"/>
    <property type="match status" value="1"/>
</dbReference>
<keyword evidence="8" id="KW-0119">Carbohydrate metabolism</keyword>
<dbReference type="STRING" id="477680.SAMN05421788_1031"/>
<evidence type="ECO:0000256" key="17">
    <source>
        <dbReference type="PIRSR" id="PIRSR006337-3"/>
    </source>
</evidence>
<dbReference type="GO" id="GO:0033942">
    <property type="term" value="F:4-alpha-D-(1-&gt;4)-alpha-D-glucanotrehalose trehalohydrolase activity"/>
    <property type="evidence" value="ECO:0007669"/>
    <property type="project" value="UniProtKB-EC"/>
</dbReference>
<reference evidence="20" key="1">
    <citation type="submission" date="2017-01" db="EMBL/GenBank/DDBJ databases">
        <authorList>
            <person name="Varghese N."/>
            <person name="Submissions S."/>
        </authorList>
    </citation>
    <scope>NUCLEOTIDE SEQUENCE [LARGE SCALE GENOMIC DNA]</scope>
    <source>
        <strain evidence="20">DSM 21054</strain>
    </source>
</reference>
<dbReference type="InterPro" id="IPR006047">
    <property type="entry name" value="GH13_cat_dom"/>
</dbReference>
<dbReference type="InterPro" id="IPR014756">
    <property type="entry name" value="Ig_E-set"/>
</dbReference>
<evidence type="ECO:0000256" key="12">
    <source>
        <dbReference type="ARBA" id="ARBA00034013"/>
    </source>
</evidence>